<dbReference type="Pfam" id="PF18106">
    <property type="entry name" value="Rol_Rep_N"/>
    <property type="match status" value="1"/>
</dbReference>
<evidence type="ECO:0000313" key="3">
    <source>
        <dbReference type="EMBL" id="DAF91732.1"/>
    </source>
</evidence>
<dbReference type="InterPro" id="IPR003491">
    <property type="entry name" value="REP-like_C"/>
</dbReference>
<dbReference type="EMBL" id="BK016060">
    <property type="protein sequence ID" value="DAF91732.1"/>
    <property type="molecule type" value="Genomic_DNA"/>
</dbReference>
<feature type="domain" description="Replication initiation protein-like C-terminal" evidence="1">
    <location>
        <begin position="103"/>
        <end position="245"/>
    </location>
</feature>
<organism evidence="3">
    <name type="scientific">Inoviridae sp. ctJfE44</name>
    <dbReference type="NCBI Taxonomy" id="2825779"/>
    <lineage>
        <taxon>Viruses</taxon>
        <taxon>Monodnaviria</taxon>
        <taxon>Loebvirae</taxon>
        <taxon>Hofneiviricota</taxon>
        <taxon>Faserviricetes</taxon>
        <taxon>Tubulavirales</taxon>
        <taxon>Inoviridae</taxon>
    </lineage>
</organism>
<keyword evidence="3" id="KW-0396">Initiation factor</keyword>
<accession>A0A8S5UB80</accession>
<evidence type="ECO:0000259" key="1">
    <source>
        <dbReference type="Pfam" id="PF02486"/>
    </source>
</evidence>
<protein>
    <submittedName>
        <fullName evidence="3">Replication initiation factor</fullName>
    </submittedName>
</protein>
<dbReference type="Pfam" id="PF02486">
    <property type="entry name" value="Rep_trans"/>
    <property type="match status" value="1"/>
</dbReference>
<sequence>MDTKEKIIIDWFSATIPCKSSETTVTGIVELLGLSDVPWERSYGFYGWQYRETFSNISIHFGGVQHEGLIMLEMSGQGCRTFETLGNGDFLSLFKFVFSVPGAKVTRIDVAFDDFSCYLNLDEIVKDTLNHNFIAKTRKWGVNISDSGTCVTHGQRSSSVFIRIYDKAAERNKQDEISHWVRCELQIRQDRAVEFVRLLVEENEVIDDLYFAVLNHYLRYVKISESDSNKWRSEIADHWENFYNYKSVQERSIYKKPGMEYNAAKLRSVYGERFAGGIYTYINLFGVNTLLEDVEAAKSKLNPKYKLLLQEDAAYKKGVEKYGFYEHPSVVGLDQLVDCEVL</sequence>
<dbReference type="InterPro" id="IPR040819">
    <property type="entry name" value="Rol_Rep_N"/>
</dbReference>
<evidence type="ECO:0000259" key="2">
    <source>
        <dbReference type="Pfam" id="PF18106"/>
    </source>
</evidence>
<reference evidence="3" key="1">
    <citation type="journal article" date="2021" name="Proc. Natl. Acad. Sci. U.S.A.">
        <title>A Catalog of Tens of Thousands of Viruses from Human Metagenomes Reveals Hidden Associations with Chronic Diseases.</title>
        <authorList>
            <person name="Tisza M.J."/>
            <person name="Buck C.B."/>
        </authorList>
    </citation>
    <scope>NUCLEOTIDE SEQUENCE</scope>
    <source>
        <strain evidence="3">CtJfE44</strain>
    </source>
</reference>
<name>A0A8S5UB80_9VIRU</name>
<keyword evidence="3" id="KW-0648">Protein biosynthesis</keyword>
<feature type="domain" description="Rolling Circle replication initiation protein N-terminal" evidence="2">
    <location>
        <begin position="7"/>
        <end position="96"/>
    </location>
</feature>
<proteinExistence type="predicted"/>